<evidence type="ECO:0000313" key="1">
    <source>
        <dbReference type="EMBL" id="KAK3780026.1"/>
    </source>
</evidence>
<organism evidence="1 2">
    <name type="scientific">Elysia crispata</name>
    <name type="common">lettuce slug</name>
    <dbReference type="NCBI Taxonomy" id="231223"/>
    <lineage>
        <taxon>Eukaryota</taxon>
        <taxon>Metazoa</taxon>
        <taxon>Spiralia</taxon>
        <taxon>Lophotrochozoa</taxon>
        <taxon>Mollusca</taxon>
        <taxon>Gastropoda</taxon>
        <taxon>Heterobranchia</taxon>
        <taxon>Euthyneura</taxon>
        <taxon>Panpulmonata</taxon>
        <taxon>Sacoglossa</taxon>
        <taxon>Placobranchoidea</taxon>
        <taxon>Plakobranchidae</taxon>
        <taxon>Elysia</taxon>
    </lineage>
</organism>
<accession>A0AAE1A3Y5</accession>
<name>A0AAE1A3Y5_9GAST</name>
<sequence length="75" mass="9035">MTTPENENLTRLIGRHFVFEIPPTEKKLRPQKFCRVCYQRKVRRDTSFYCPSARGSLDCLGECFQKYHTKEAYWE</sequence>
<proteinExistence type="predicted"/>
<dbReference type="EMBL" id="JAWDGP010002766">
    <property type="protein sequence ID" value="KAK3780026.1"/>
    <property type="molecule type" value="Genomic_DNA"/>
</dbReference>
<evidence type="ECO:0000313" key="2">
    <source>
        <dbReference type="Proteomes" id="UP001283361"/>
    </source>
</evidence>
<evidence type="ECO:0008006" key="3">
    <source>
        <dbReference type="Google" id="ProtNLM"/>
    </source>
</evidence>
<reference evidence="1" key="1">
    <citation type="journal article" date="2023" name="G3 (Bethesda)">
        <title>A reference genome for the long-term kleptoplast-retaining sea slug Elysia crispata morphotype clarki.</title>
        <authorList>
            <person name="Eastman K.E."/>
            <person name="Pendleton A.L."/>
            <person name="Shaikh M.A."/>
            <person name="Suttiyut T."/>
            <person name="Ogas R."/>
            <person name="Tomko P."/>
            <person name="Gavelis G."/>
            <person name="Widhalm J.R."/>
            <person name="Wisecaver J.H."/>
        </authorList>
    </citation>
    <scope>NUCLEOTIDE SEQUENCE</scope>
    <source>
        <strain evidence="1">ECLA1</strain>
    </source>
</reference>
<dbReference type="AlphaFoldDB" id="A0AAE1A3Y5"/>
<keyword evidence="2" id="KW-1185">Reference proteome</keyword>
<dbReference type="Proteomes" id="UP001283361">
    <property type="component" value="Unassembled WGS sequence"/>
</dbReference>
<protein>
    <recommendedName>
        <fullName evidence="3">PiggyBac transposable element-derived protein 4 C-terminal zinc-ribbon domain-containing protein</fullName>
    </recommendedName>
</protein>
<comment type="caution">
    <text evidence="1">The sequence shown here is derived from an EMBL/GenBank/DDBJ whole genome shotgun (WGS) entry which is preliminary data.</text>
</comment>
<gene>
    <name evidence="1" type="ORF">RRG08_029719</name>
</gene>